<dbReference type="NCBIfam" id="TIGR03723">
    <property type="entry name" value="T6A_TsaD_YgjD"/>
    <property type="match status" value="1"/>
</dbReference>
<feature type="binding site" evidence="8">
    <location>
        <position position="284"/>
    </location>
    <ligand>
        <name>substrate</name>
    </ligand>
</feature>
<evidence type="ECO:0000256" key="3">
    <source>
        <dbReference type="ARBA" id="ARBA00022694"/>
    </source>
</evidence>
<evidence type="ECO:0000256" key="7">
    <source>
        <dbReference type="ARBA" id="ARBA00048117"/>
    </source>
</evidence>
<comment type="catalytic activity">
    <reaction evidence="7 8">
        <text>L-threonylcarbamoyladenylate + adenosine(37) in tRNA = N(6)-L-threonylcarbamoyladenosine(37) in tRNA + AMP + H(+)</text>
        <dbReference type="Rhea" id="RHEA:37059"/>
        <dbReference type="Rhea" id="RHEA-COMP:10162"/>
        <dbReference type="Rhea" id="RHEA-COMP:10163"/>
        <dbReference type="ChEBI" id="CHEBI:15378"/>
        <dbReference type="ChEBI" id="CHEBI:73682"/>
        <dbReference type="ChEBI" id="CHEBI:74411"/>
        <dbReference type="ChEBI" id="CHEBI:74418"/>
        <dbReference type="ChEBI" id="CHEBI:456215"/>
        <dbReference type="EC" id="2.3.1.234"/>
    </reaction>
</comment>
<dbReference type="PANTHER" id="PTHR11735:SF6">
    <property type="entry name" value="TRNA N6-ADENOSINE THREONYLCARBAMOYLTRANSFERASE, MITOCHONDRIAL"/>
    <property type="match status" value="1"/>
</dbReference>
<dbReference type="EMBL" id="JSCE01000205">
    <property type="protein sequence ID" value="KHM51376.1"/>
    <property type="molecule type" value="Genomic_DNA"/>
</dbReference>
<name>A0A0B2JXK4_9FIRM</name>
<dbReference type="RefSeq" id="WP_039210562.1">
    <property type="nucleotide sequence ID" value="NZ_JSCE01000205.1"/>
</dbReference>
<evidence type="ECO:0000256" key="6">
    <source>
        <dbReference type="ARBA" id="ARBA00023315"/>
    </source>
</evidence>
<keyword evidence="2 8" id="KW-0808">Transferase</keyword>
<dbReference type="CDD" id="cd24133">
    <property type="entry name" value="ASKHA_NBD_TsaD_bac"/>
    <property type="match status" value="1"/>
</dbReference>
<feature type="binding site" evidence="8">
    <location>
        <position position="194"/>
    </location>
    <ligand>
        <name>substrate</name>
    </ligand>
</feature>
<evidence type="ECO:0000256" key="4">
    <source>
        <dbReference type="ARBA" id="ARBA00022723"/>
    </source>
</evidence>
<comment type="similarity">
    <text evidence="8">Belongs to the KAE1 / TsaD family.</text>
</comment>
<feature type="binding site" evidence="8">
    <location>
        <position position="121"/>
    </location>
    <ligand>
        <name>Fe cation</name>
        <dbReference type="ChEBI" id="CHEBI:24875"/>
    </ligand>
</feature>
<evidence type="ECO:0000313" key="11">
    <source>
        <dbReference type="Proteomes" id="UP000030993"/>
    </source>
</evidence>
<keyword evidence="4 8" id="KW-0479">Metal-binding</keyword>
<dbReference type="STRING" id="82374.NZ47_10870"/>
<evidence type="ECO:0000256" key="2">
    <source>
        <dbReference type="ARBA" id="ARBA00022679"/>
    </source>
</evidence>
<evidence type="ECO:0000256" key="8">
    <source>
        <dbReference type="HAMAP-Rule" id="MF_01445"/>
    </source>
</evidence>
<keyword evidence="3 8" id="KW-0819">tRNA processing</keyword>
<keyword evidence="11" id="KW-1185">Reference proteome</keyword>
<feature type="binding site" evidence="8">
    <location>
        <begin position="144"/>
        <end position="148"/>
    </location>
    <ligand>
        <name>substrate</name>
    </ligand>
</feature>
<evidence type="ECO:0000256" key="5">
    <source>
        <dbReference type="ARBA" id="ARBA00023004"/>
    </source>
</evidence>
<dbReference type="HAMAP" id="MF_01445">
    <property type="entry name" value="TsaD"/>
    <property type="match status" value="1"/>
</dbReference>
<comment type="caution">
    <text evidence="10">The sequence shown here is derived from an EMBL/GenBank/DDBJ whole genome shotgun (WGS) entry which is preliminary data.</text>
</comment>
<evidence type="ECO:0000313" key="10">
    <source>
        <dbReference type="EMBL" id="KHM51376.1"/>
    </source>
</evidence>
<keyword evidence="1 8" id="KW-0963">Cytoplasm</keyword>
<dbReference type="PANTHER" id="PTHR11735">
    <property type="entry name" value="TRNA N6-ADENOSINE THREONYLCARBAMOYLTRANSFERASE"/>
    <property type="match status" value="1"/>
</dbReference>
<feature type="binding site" evidence="8">
    <location>
        <position position="177"/>
    </location>
    <ligand>
        <name>substrate</name>
    </ligand>
</feature>
<dbReference type="Gene3D" id="3.30.420.40">
    <property type="match status" value="2"/>
</dbReference>
<feature type="binding site" evidence="8">
    <location>
        <position position="190"/>
    </location>
    <ligand>
        <name>substrate</name>
    </ligand>
</feature>
<feature type="binding site" evidence="8">
    <location>
        <position position="125"/>
    </location>
    <ligand>
        <name>Fe cation</name>
        <dbReference type="ChEBI" id="CHEBI:24875"/>
    </ligand>
</feature>
<dbReference type="GO" id="GO:0005506">
    <property type="term" value="F:iron ion binding"/>
    <property type="evidence" value="ECO:0007669"/>
    <property type="project" value="UniProtKB-UniRule"/>
</dbReference>
<comment type="cofactor">
    <cofactor evidence="8">
        <name>Fe(2+)</name>
        <dbReference type="ChEBI" id="CHEBI:29033"/>
    </cofactor>
    <text evidence="8">Binds 1 Fe(2+) ion per subunit.</text>
</comment>
<comment type="function">
    <text evidence="8">Required for the formation of a threonylcarbamoyl group on adenosine at position 37 (t(6)A37) in tRNAs that read codons beginning with adenine. Is involved in the transfer of the threonylcarbamoyl moiety of threonylcarbamoyl-AMP (TC-AMP) to the N6 group of A37, together with TsaE and TsaB. TsaD likely plays a direct catalytic role in this reaction.</text>
</comment>
<dbReference type="InterPro" id="IPR000905">
    <property type="entry name" value="Gcp-like_dom"/>
</dbReference>
<keyword evidence="5 8" id="KW-0408">Iron</keyword>
<comment type="subcellular location">
    <subcellularLocation>
        <location evidence="8">Cytoplasm</location>
    </subcellularLocation>
</comment>
<dbReference type="PROSITE" id="PS01016">
    <property type="entry name" value="GLYCOPROTEASE"/>
    <property type="match status" value="1"/>
</dbReference>
<dbReference type="SUPFAM" id="SSF53067">
    <property type="entry name" value="Actin-like ATPase domain"/>
    <property type="match status" value="2"/>
</dbReference>
<gene>
    <name evidence="8" type="primary">tsaD</name>
    <name evidence="10" type="ORF">NZ47_10870</name>
</gene>
<feature type="domain" description="Gcp-like" evidence="9">
    <location>
        <begin position="33"/>
        <end position="318"/>
    </location>
</feature>
<sequence length="346" mass="36851">MDKVNKDKEKIITLAIESSCDETSAAVLVGGRTVLSNIIATQIPIHRKFGGVVPEIASRKHIVNVMPVIDEALEKASVTLKDIDQVAVTYGPGLVGALLVGVSAAKALAFTLGVPLIGVNHLEGHIFANFLSAPELKPPFMSLVVSGGHTSLVHVKGYNSFSLMGQTRDDAAGEAFDKVARVMGLPYPGGPQIDKLAQKGDPMAIDFPRALQEKGNYEFSFSGLKSAVLNYLNSMKLKGIEVNKADVAASFQHTVIEVLLSKALDAVKETGCDTLVLAGGVAANSTLESRLREVTAKNNIKFYFPDKILCTDNAAMIGCRGYYQSLAGNYSDLYLNAVPGLALQDL</sequence>
<dbReference type="EC" id="2.3.1.234" evidence="8"/>
<dbReference type="GO" id="GO:0002949">
    <property type="term" value="P:tRNA threonylcarbamoyladenosine modification"/>
    <property type="evidence" value="ECO:0007669"/>
    <property type="project" value="UniProtKB-UniRule"/>
</dbReference>
<dbReference type="InterPro" id="IPR043129">
    <property type="entry name" value="ATPase_NBD"/>
</dbReference>
<dbReference type="InterPro" id="IPR017860">
    <property type="entry name" value="Peptidase_M22_CS"/>
</dbReference>
<dbReference type="InterPro" id="IPR022450">
    <property type="entry name" value="TsaD"/>
</dbReference>
<accession>A0A0B2JXK4</accession>
<dbReference type="AlphaFoldDB" id="A0A0B2JXK4"/>
<dbReference type="Proteomes" id="UP000030993">
    <property type="component" value="Unassembled WGS sequence"/>
</dbReference>
<dbReference type="PRINTS" id="PR00789">
    <property type="entry name" value="OSIALOPTASE"/>
</dbReference>
<protein>
    <recommendedName>
        <fullName evidence="8">tRNA N6-adenosine threonylcarbamoyltransferase</fullName>
        <ecNumber evidence="8">2.3.1.234</ecNumber>
    </recommendedName>
    <alternativeName>
        <fullName evidence="8">N6-L-threonylcarbamoyladenine synthase</fullName>
        <shortName evidence="8">t(6)A synthase</shortName>
    </alternativeName>
    <alternativeName>
        <fullName evidence="8">t(6)A37 threonylcarbamoyladenosine biosynthesis protein TsaD</fullName>
    </alternativeName>
    <alternativeName>
        <fullName evidence="8">tRNA threonylcarbamoyladenosine biosynthesis protein TsaD</fullName>
    </alternativeName>
</protein>
<proteinExistence type="inferred from homology"/>
<feature type="binding site" evidence="8">
    <location>
        <position position="312"/>
    </location>
    <ligand>
        <name>Fe cation</name>
        <dbReference type="ChEBI" id="CHEBI:24875"/>
    </ligand>
</feature>
<dbReference type="NCBIfam" id="TIGR00329">
    <property type="entry name" value="gcp_kae1"/>
    <property type="match status" value="1"/>
</dbReference>
<dbReference type="eggNOG" id="COG0533">
    <property type="taxonomic scope" value="Bacteria"/>
</dbReference>
<dbReference type="Pfam" id="PF00814">
    <property type="entry name" value="TsaD"/>
    <property type="match status" value="1"/>
</dbReference>
<dbReference type="FunFam" id="3.30.420.40:FF:000040">
    <property type="entry name" value="tRNA N6-adenosine threonylcarbamoyltransferase"/>
    <property type="match status" value="1"/>
</dbReference>
<evidence type="ECO:0000259" key="9">
    <source>
        <dbReference type="Pfam" id="PF00814"/>
    </source>
</evidence>
<organism evidence="10 11">
    <name type="scientific">Anaerovibrio lipolyticus</name>
    <dbReference type="NCBI Taxonomy" id="82374"/>
    <lineage>
        <taxon>Bacteria</taxon>
        <taxon>Bacillati</taxon>
        <taxon>Bacillota</taxon>
        <taxon>Negativicutes</taxon>
        <taxon>Selenomonadales</taxon>
        <taxon>Selenomonadaceae</taxon>
        <taxon>Anaerovibrio</taxon>
    </lineage>
</organism>
<reference evidence="10 11" key="1">
    <citation type="journal article" date="2013" name="PLoS ONE">
        <title>Identification and characterization of three novel lipases belonging to families II and V from Anaerovibrio lipolyticus 5ST.</title>
        <authorList>
            <person name="Prive F."/>
            <person name="Kaderbhai N.N."/>
            <person name="Girdwood S."/>
            <person name="Worgan H.J."/>
            <person name="Pinloche E."/>
            <person name="Scollan N.D."/>
            <person name="Huws S.A."/>
            <person name="Newbold C.J."/>
        </authorList>
    </citation>
    <scope>NUCLEOTIDE SEQUENCE [LARGE SCALE GENOMIC DNA]</scope>
    <source>
        <strain evidence="10 11">5S</strain>
    </source>
</reference>
<dbReference type="GO" id="GO:0061711">
    <property type="term" value="F:tRNA N(6)-L-threonylcarbamoyladenine synthase activity"/>
    <property type="evidence" value="ECO:0007669"/>
    <property type="project" value="UniProtKB-EC"/>
</dbReference>
<dbReference type="GO" id="GO:0005737">
    <property type="term" value="C:cytoplasm"/>
    <property type="evidence" value="ECO:0007669"/>
    <property type="project" value="UniProtKB-SubCell"/>
</dbReference>
<evidence type="ECO:0000256" key="1">
    <source>
        <dbReference type="ARBA" id="ARBA00022490"/>
    </source>
</evidence>
<dbReference type="InterPro" id="IPR017861">
    <property type="entry name" value="KAE1/TsaD"/>
</dbReference>
<keyword evidence="6 8" id="KW-0012">Acyltransferase</keyword>